<evidence type="ECO:0000259" key="10">
    <source>
        <dbReference type="PROSITE" id="PS50111"/>
    </source>
</evidence>
<dbReference type="PANTHER" id="PTHR32089:SF114">
    <property type="entry name" value="METHYL-ACCEPTING CHEMOTAXIS PROTEIN MCPB"/>
    <property type="match status" value="1"/>
</dbReference>
<keyword evidence="7 8" id="KW-0807">Transducer</keyword>
<evidence type="ECO:0000256" key="8">
    <source>
        <dbReference type="PROSITE-ProRule" id="PRU00284"/>
    </source>
</evidence>
<dbReference type="InterPro" id="IPR004089">
    <property type="entry name" value="MCPsignal_dom"/>
</dbReference>
<gene>
    <name evidence="11" type="primary">mcpB_4</name>
    <name evidence="11" type="ORF">CTLFYP3_03074</name>
</gene>
<dbReference type="PANTHER" id="PTHR32089">
    <property type="entry name" value="METHYL-ACCEPTING CHEMOTAXIS PROTEIN MCPB"/>
    <property type="match status" value="1"/>
</dbReference>
<dbReference type="GO" id="GO:0006935">
    <property type="term" value="P:chemotaxis"/>
    <property type="evidence" value="ECO:0007669"/>
    <property type="project" value="UniProtKB-KW"/>
</dbReference>
<dbReference type="InterPro" id="IPR033479">
    <property type="entry name" value="dCache_1"/>
</dbReference>
<reference evidence="11" key="1">
    <citation type="submission" date="2019-11" db="EMBL/GenBank/DDBJ databases">
        <authorList>
            <person name="Feng L."/>
        </authorList>
    </citation>
    <scope>NUCLEOTIDE SEQUENCE</scope>
    <source>
        <strain evidence="11">CTertiumLFYP3</strain>
    </source>
</reference>
<dbReference type="CDD" id="cd18773">
    <property type="entry name" value="PDC1_HK_sensor"/>
    <property type="match status" value="1"/>
</dbReference>
<dbReference type="GO" id="GO:0005886">
    <property type="term" value="C:plasma membrane"/>
    <property type="evidence" value="ECO:0007669"/>
    <property type="project" value="UniProtKB-SubCell"/>
</dbReference>
<keyword evidence="4 9" id="KW-0812">Transmembrane</keyword>
<evidence type="ECO:0000256" key="1">
    <source>
        <dbReference type="ARBA" id="ARBA00004651"/>
    </source>
</evidence>
<evidence type="ECO:0000256" key="4">
    <source>
        <dbReference type="ARBA" id="ARBA00022692"/>
    </source>
</evidence>
<evidence type="ECO:0000256" key="3">
    <source>
        <dbReference type="ARBA" id="ARBA00022500"/>
    </source>
</evidence>
<accession>A0A6N3G7D0</accession>
<feature type="transmembrane region" description="Helical" evidence="9">
    <location>
        <begin position="290"/>
        <end position="311"/>
    </location>
</feature>
<sequence length="672" mass="74131">MSEKEIKKKRISLKREIIHLLLLTSIIPIILIVGVNAYFLNRNIINVNNSVINGNISLIKEALSIDHKNTEKNLAFLASDANAKGFKDSKNNEAQWFQKSLENFLNANDDVANVYMASENGRFIIAPNVETEEGFDARQREWYKNAINNPEEVVVSQPYIDVVSKKIMVPYSKAVFNDKGELQGVIAIDKNLEKLSDTVKKIDDINNAYATIFTNDGTIIADEDSNMIGKNANDLPWIEKVLNIEDGKSEYIKINDLNYSVNKVIEKESGYTICVFVQSKELISLYVKELVIPAIILVLAIAVLIISSRIFTRKLTSPIKEVVKIINKIKDGNFTEYAEINEHYNIEVTSMLEGANALVHDMGVLLSGVKEASEGVNEGCSTLFNIISESSNVGEEIAKSVQEIAQGATNQAAQLEEGVRIVGGLEEEIDKSLASSEKMLKTSNEVKSSSQEGMIAIEELSEKYAQNKEANDNIVNKVNLLSEKSNQVGLIVEVIKSITEQTNLLALNASIEAARAGEVGKGFAVVAEEVRKLAEESAKSASEINLVIDEIKRSISELDREILKTSKLNDETGESLIATKIKFEVIDKIINELETNIEEVTNSLDIITMSKDNVVFKISEVSAVGEETAAITEELSAASEEQSSGLQEIANEAEGLKDNAKNLNDMINKFKV</sequence>
<dbReference type="SUPFAM" id="SSF58104">
    <property type="entry name" value="Methyl-accepting chemotaxis protein (MCP) signaling domain"/>
    <property type="match status" value="1"/>
</dbReference>
<dbReference type="PROSITE" id="PS50111">
    <property type="entry name" value="CHEMOTAXIS_TRANSDUC_2"/>
    <property type="match status" value="1"/>
</dbReference>
<dbReference type="Gene3D" id="1.10.287.950">
    <property type="entry name" value="Methyl-accepting chemotaxis protein"/>
    <property type="match status" value="1"/>
</dbReference>
<feature type="domain" description="Methyl-accepting transducer" evidence="10">
    <location>
        <begin position="386"/>
        <end position="643"/>
    </location>
</feature>
<comment type="subcellular location">
    <subcellularLocation>
        <location evidence="1">Cell membrane</location>
        <topology evidence="1">Multi-pass membrane protein</topology>
    </subcellularLocation>
</comment>
<dbReference type="AlphaFoldDB" id="A0A6N3G7D0"/>
<organism evidence="11">
    <name type="scientific">Clostridium tertium</name>
    <dbReference type="NCBI Taxonomy" id="1559"/>
    <lineage>
        <taxon>Bacteria</taxon>
        <taxon>Bacillati</taxon>
        <taxon>Bacillota</taxon>
        <taxon>Clostridia</taxon>
        <taxon>Eubacteriales</taxon>
        <taxon>Clostridiaceae</taxon>
        <taxon>Clostridium</taxon>
    </lineage>
</organism>
<dbReference type="Pfam" id="PF02743">
    <property type="entry name" value="dCache_1"/>
    <property type="match status" value="1"/>
</dbReference>
<evidence type="ECO:0000256" key="2">
    <source>
        <dbReference type="ARBA" id="ARBA00022475"/>
    </source>
</evidence>
<keyword evidence="5 9" id="KW-1133">Transmembrane helix</keyword>
<dbReference type="RefSeq" id="WP_156627533.1">
    <property type="nucleotide sequence ID" value="NZ_CACRTO010000046.1"/>
</dbReference>
<keyword evidence="2" id="KW-1003">Cell membrane</keyword>
<dbReference type="SMART" id="SM00283">
    <property type="entry name" value="MA"/>
    <property type="match status" value="1"/>
</dbReference>
<dbReference type="EMBL" id="CACRTO010000046">
    <property type="protein sequence ID" value="VYU60658.1"/>
    <property type="molecule type" value="Genomic_DNA"/>
</dbReference>
<evidence type="ECO:0000256" key="7">
    <source>
        <dbReference type="ARBA" id="ARBA00023224"/>
    </source>
</evidence>
<evidence type="ECO:0000256" key="5">
    <source>
        <dbReference type="ARBA" id="ARBA00022989"/>
    </source>
</evidence>
<evidence type="ECO:0000256" key="6">
    <source>
        <dbReference type="ARBA" id="ARBA00023136"/>
    </source>
</evidence>
<dbReference type="InterPro" id="IPR029151">
    <property type="entry name" value="Sensor-like_sf"/>
</dbReference>
<keyword evidence="3" id="KW-0145">Chemotaxis</keyword>
<evidence type="ECO:0000256" key="9">
    <source>
        <dbReference type="SAM" id="Phobius"/>
    </source>
</evidence>
<name>A0A6N3G7D0_9CLOT</name>
<dbReference type="Pfam" id="PF00015">
    <property type="entry name" value="MCPsignal"/>
    <property type="match status" value="1"/>
</dbReference>
<protein>
    <submittedName>
        <fullName evidence="11">Methyl-accepting chemotaxis protein McpB</fullName>
    </submittedName>
</protein>
<dbReference type="GO" id="GO:0007165">
    <property type="term" value="P:signal transduction"/>
    <property type="evidence" value="ECO:0007669"/>
    <property type="project" value="UniProtKB-KW"/>
</dbReference>
<evidence type="ECO:0000313" key="11">
    <source>
        <dbReference type="EMBL" id="VYU60658.1"/>
    </source>
</evidence>
<dbReference type="SUPFAM" id="SSF103190">
    <property type="entry name" value="Sensory domain-like"/>
    <property type="match status" value="1"/>
</dbReference>
<feature type="transmembrane region" description="Helical" evidence="9">
    <location>
        <begin position="20"/>
        <end position="40"/>
    </location>
</feature>
<proteinExistence type="predicted"/>
<keyword evidence="6 9" id="KW-0472">Membrane</keyword>
<dbReference type="Gene3D" id="6.10.340.10">
    <property type="match status" value="1"/>
</dbReference>
<dbReference type="Gene3D" id="3.30.450.20">
    <property type="entry name" value="PAS domain"/>
    <property type="match status" value="2"/>
</dbReference>